<dbReference type="Proteomes" id="UP000636709">
    <property type="component" value="Unassembled WGS sequence"/>
</dbReference>
<gene>
    <name evidence="2" type="ORF">HU200_044122</name>
</gene>
<organism evidence="2 3">
    <name type="scientific">Digitaria exilis</name>
    <dbReference type="NCBI Taxonomy" id="1010633"/>
    <lineage>
        <taxon>Eukaryota</taxon>
        <taxon>Viridiplantae</taxon>
        <taxon>Streptophyta</taxon>
        <taxon>Embryophyta</taxon>
        <taxon>Tracheophyta</taxon>
        <taxon>Spermatophyta</taxon>
        <taxon>Magnoliopsida</taxon>
        <taxon>Liliopsida</taxon>
        <taxon>Poales</taxon>
        <taxon>Poaceae</taxon>
        <taxon>PACMAD clade</taxon>
        <taxon>Panicoideae</taxon>
        <taxon>Panicodae</taxon>
        <taxon>Paniceae</taxon>
        <taxon>Anthephorinae</taxon>
        <taxon>Digitaria</taxon>
    </lineage>
</organism>
<proteinExistence type="predicted"/>
<dbReference type="EMBL" id="JACEFO010002093">
    <property type="protein sequence ID" value="KAF8684843.1"/>
    <property type="molecule type" value="Genomic_DNA"/>
</dbReference>
<feature type="region of interest" description="Disordered" evidence="1">
    <location>
        <begin position="1"/>
        <end position="22"/>
    </location>
</feature>
<accession>A0A835ED83</accession>
<evidence type="ECO:0000313" key="3">
    <source>
        <dbReference type="Proteomes" id="UP000636709"/>
    </source>
</evidence>
<keyword evidence="3" id="KW-1185">Reference proteome</keyword>
<dbReference type="AlphaFoldDB" id="A0A835ED83"/>
<comment type="caution">
    <text evidence="2">The sequence shown here is derived from an EMBL/GenBank/DDBJ whole genome shotgun (WGS) entry which is preliminary data.</text>
</comment>
<sequence>MTCAITAGNRGTSGAPGLCRPT</sequence>
<evidence type="ECO:0000256" key="1">
    <source>
        <dbReference type="SAM" id="MobiDB-lite"/>
    </source>
</evidence>
<evidence type="ECO:0000313" key="2">
    <source>
        <dbReference type="EMBL" id="KAF8684843.1"/>
    </source>
</evidence>
<protein>
    <submittedName>
        <fullName evidence="2">Uncharacterized protein</fullName>
    </submittedName>
</protein>
<name>A0A835ED83_9POAL</name>
<reference evidence="2" key="1">
    <citation type="submission" date="2020-07" db="EMBL/GenBank/DDBJ databases">
        <title>Genome sequence and genetic diversity analysis of an under-domesticated orphan crop, white fonio (Digitaria exilis).</title>
        <authorList>
            <person name="Bennetzen J.L."/>
            <person name="Chen S."/>
            <person name="Ma X."/>
            <person name="Wang X."/>
            <person name="Yssel A.E.J."/>
            <person name="Chaluvadi S.R."/>
            <person name="Johnson M."/>
            <person name="Gangashetty P."/>
            <person name="Hamidou F."/>
            <person name="Sanogo M.D."/>
            <person name="Zwaenepoel A."/>
            <person name="Wallace J."/>
            <person name="Van De Peer Y."/>
            <person name="Van Deynze A."/>
        </authorList>
    </citation>
    <scope>NUCLEOTIDE SEQUENCE</scope>
    <source>
        <tissue evidence="2">Leaves</tissue>
    </source>
</reference>